<protein>
    <recommendedName>
        <fullName evidence="3">DUF2971 domain-containing protein</fullName>
    </recommendedName>
</protein>
<dbReference type="InterPro" id="IPR021352">
    <property type="entry name" value="DUF2971"/>
</dbReference>
<reference evidence="1 2" key="1">
    <citation type="journal article" date="2008" name="PLoS Genet.">
        <title>Complete genome sequence of the complex carbohydrate-degrading marine bacterium, Saccharophagus degradans strain 2-40 T.</title>
        <authorList>
            <person name="Weiner R.M."/>
            <person name="Taylor L.E.II."/>
            <person name="Henrissat B."/>
            <person name="Hauser L."/>
            <person name="Land M."/>
            <person name="Coutinho P.M."/>
            <person name="Rancurel C."/>
            <person name="Saunders E.H."/>
            <person name="Longmire A.G."/>
            <person name="Zhang H."/>
            <person name="Bayer E.A."/>
            <person name="Gilbert H.J."/>
            <person name="Larimer F."/>
            <person name="Zhulin I.B."/>
            <person name="Ekborg N.A."/>
            <person name="Lamed R."/>
            <person name="Richardson P.M."/>
            <person name="Borovok I."/>
            <person name="Hutcheson S."/>
        </authorList>
    </citation>
    <scope>NUCLEOTIDE SEQUENCE [LARGE SCALE GENOMIC DNA]</scope>
    <source>
        <strain evidence="2">2-40 / ATCC 43961 / DSM 17024</strain>
    </source>
</reference>
<name>Q21I86_SACD2</name>
<dbReference type="RefSeq" id="WP_011468811.1">
    <property type="nucleotide sequence ID" value="NC_007912.1"/>
</dbReference>
<dbReference type="OrthoDB" id="4119964at2"/>
<dbReference type="GeneID" id="98613995"/>
<dbReference type="AlphaFoldDB" id="Q21I86"/>
<gene>
    <name evidence="1" type="ordered locus">Sde_2333</name>
</gene>
<evidence type="ECO:0000313" key="2">
    <source>
        <dbReference type="Proteomes" id="UP000001947"/>
    </source>
</evidence>
<evidence type="ECO:0008006" key="3">
    <source>
        <dbReference type="Google" id="ProtNLM"/>
    </source>
</evidence>
<dbReference type="STRING" id="203122.Sde_2333"/>
<evidence type="ECO:0000313" key="1">
    <source>
        <dbReference type="EMBL" id="ABD81593.1"/>
    </source>
</evidence>
<dbReference type="EMBL" id="CP000282">
    <property type="protein sequence ID" value="ABD81593.1"/>
    <property type="molecule type" value="Genomic_DNA"/>
</dbReference>
<organism evidence="1 2">
    <name type="scientific">Saccharophagus degradans (strain 2-40 / ATCC 43961 / DSM 17024)</name>
    <dbReference type="NCBI Taxonomy" id="203122"/>
    <lineage>
        <taxon>Bacteria</taxon>
        <taxon>Pseudomonadati</taxon>
        <taxon>Pseudomonadota</taxon>
        <taxon>Gammaproteobacteria</taxon>
        <taxon>Cellvibrionales</taxon>
        <taxon>Cellvibrionaceae</taxon>
        <taxon>Saccharophagus</taxon>
    </lineage>
</organism>
<accession>Q21I86</accession>
<dbReference type="Pfam" id="PF11185">
    <property type="entry name" value="DUF2971"/>
    <property type="match status" value="1"/>
</dbReference>
<dbReference type="Proteomes" id="UP000001947">
    <property type="component" value="Chromosome"/>
</dbReference>
<sequence>MEHPEVKKLYKYRAFNEFSLRMLVNREMWVAKPASFNDPFDCALTPGNPKTTADQLHQLSNLIRELYEPEEAEKQIREIVERNHLKPVEEVEDKSIEKHMLEARESGVFSLSEKNDDILMWSHYANNHTGFCIEFERKDVKSNFLSHFMCRKVEYTVEYPNLHRIIDLLDVNLFTKADGWKYESEWRLVTKQGNTTLPLPAPITAIYFGLRSSDDSIKTVKNIFSNEQIEFYRASRKQGEFAIEFMGI</sequence>
<dbReference type="HOGENOM" id="CLU_050666_2_1_6"/>
<keyword evidence="2" id="KW-1185">Reference proteome</keyword>
<dbReference type="eggNOG" id="COG0457">
    <property type="taxonomic scope" value="Bacteria"/>
</dbReference>
<proteinExistence type="predicted"/>
<dbReference type="KEGG" id="sde:Sde_2333"/>